<name>A0A5C6UC72_9SPHN</name>
<dbReference type="InterPro" id="IPR038765">
    <property type="entry name" value="Papain-like_cys_pep_sf"/>
</dbReference>
<protein>
    <submittedName>
        <fullName evidence="3">CHAP domain-containing protein</fullName>
    </submittedName>
</protein>
<keyword evidence="4" id="KW-1185">Reference proteome</keyword>
<evidence type="ECO:0000313" key="4">
    <source>
        <dbReference type="Proteomes" id="UP000321250"/>
    </source>
</evidence>
<accession>A0A5C6UC72</accession>
<gene>
    <name evidence="3" type="ORF">FSB78_00120</name>
</gene>
<dbReference type="RefSeq" id="WP_147078902.1">
    <property type="nucleotide sequence ID" value="NZ_VOQR01000001.1"/>
</dbReference>
<proteinExistence type="predicted"/>
<reference evidence="3 4" key="1">
    <citation type="journal article" date="2013" name="Antonie Van Leeuwenhoek">
        <title>Sphingomonas ginsenosidivorax sp. nov., with the ability to transform ginsenosides.</title>
        <authorList>
            <person name="Jin X.F."/>
            <person name="Kim J.K."/>
            <person name="Liu Q.M."/>
            <person name="Kang M.S."/>
            <person name="He D."/>
            <person name="Jin F.X."/>
            <person name="Kim S.C."/>
            <person name="Im W.T."/>
        </authorList>
    </citation>
    <scope>NUCLEOTIDE SEQUENCE [LARGE SCALE GENOMIC DNA]</scope>
    <source>
        <strain evidence="3 4">KHI67</strain>
    </source>
</reference>
<dbReference type="OrthoDB" id="7279151at2"/>
<sequence length="208" mass="22198">MNFKALAARFALVVSCGLMTATPAAAQFWQCVTFARSVSGIEIRGNANTWWDQAAGRYERGHAPKAGSVLAFSPTSRMRVGHVAMVSQVVSDREVLLTHANWSRRGAIETNVRAIDVSAAGDWSMVKVWYGPQGGLGTSAYPTKGFIYSGHAPKTDALDAPVQPSYQMASVKTPSSAQLANAAQLKAMTVQHGPTDPRGIFTLVSDAE</sequence>
<feature type="domain" description="Peptidase C51" evidence="2">
    <location>
        <begin position="6"/>
        <end position="127"/>
    </location>
</feature>
<dbReference type="Proteomes" id="UP000321250">
    <property type="component" value="Unassembled WGS sequence"/>
</dbReference>
<comment type="caution">
    <text evidence="3">The sequence shown here is derived from an EMBL/GenBank/DDBJ whole genome shotgun (WGS) entry which is preliminary data.</text>
</comment>
<dbReference type="Gene3D" id="3.90.1720.10">
    <property type="entry name" value="endopeptidase domain like (from Nostoc punctiforme)"/>
    <property type="match status" value="1"/>
</dbReference>
<dbReference type="PROSITE" id="PS50911">
    <property type="entry name" value="CHAP"/>
    <property type="match status" value="1"/>
</dbReference>
<evidence type="ECO:0000313" key="3">
    <source>
        <dbReference type="EMBL" id="TXC69548.1"/>
    </source>
</evidence>
<dbReference type="Pfam" id="PF05257">
    <property type="entry name" value="CHAP"/>
    <property type="match status" value="1"/>
</dbReference>
<dbReference type="InterPro" id="IPR007921">
    <property type="entry name" value="CHAP_dom"/>
</dbReference>
<dbReference type="EMBL" id="VOQR01000001">
    <property type="protein sequence ID" value="TXC69548.1"/>
    <property type="molecule type" value="Genomic_DNA"/>
</dbReference>
<feature type="signal peptide" evidence="1">
    <location>
        <begin position="1"/>
        <end position="26"/>
    </location>
</feature>
<feature type="chain" id="PRO_5023035951" evidence="1">
    <location>
        <begin position="27"/>
        <end position="208"/>
    </location>
</feature>
<evidence type="ECO:0000259" key="2">
    <source>
        <dbReference type="PROSITE" id="PS50911"/>
    </source>
</evidence>
<dbReference type="AlphaFoldDB" id="A0A5C6UC72"/>
<evidence type="ECO:0000256" key="1">
    <source>
        <dbReference type="SAM" id="SignalP"/>
    </source>
</evidence>
<organism evidence="3 4">
    <name type="scientific">Sphingomonas ginsenosidivorax</name>
    <dbReference type="NCBI Taxonomy" id="862135"/>
    <lineage>
        <taxon>Bacteria</taxon>
        <taxon>Pseudomonadati</taxon>
        <taxon>Pseudomonadota</taxon>
        <taxon>Alphaproteobacteria</taxon>
        <taxon>Sphingomonadales</taxon>
        <taxon>Sphingomonadaceae</taxon>
        <taxon>Sphingomonas</taxon>
    </lineage>
</organism>
<dbReference type="SUPFAM" id="SSF54001">
    <property type="entry name" value="Cysteine proteinases"/>
    <property type="match status" value="1"/>
</dbReference>
<keyword evidence="1" id="KW-0732">Signal</keyword>